<keyword evidence="2" id="KW-1185">Reference proteome</keyword>
<name>A0A1M6UFV5_9GAMM</name>
<reference evidence="2" key="1">
    <citation type="submission" date="2016-11" db="EMBL/GenBank/DDBJ databases">
        <authorList>
            <person name="Varghese N."/>
            <person name="Submissions S."/>
        </authorList>
    </citation>
    <scope>NUCLEOTIDE SEQUENCE [LARGE SCALE GENOMIC DNA]</scope>
    <source>
        <strain evidence="2">ALO Sharm</strain>
    </source>
</reference>
<dbReference type="EMBL" id="FRAL01000004">
    <property type="protein sequence ID" value="SHK68066.1"/>
    <property type="molecule type" value="Genomic_DNA"/>
</dbReference>
<gene>
    <name evidence="1" type="ORF">SAMN05192556_104253</name>
</gene>
<protein>
    <submittedName>
        <fullName evidence="1">Uncharacterized protein</fullName>
    </submittedName>
</protein>
<sequence length="127" mass="13939">MTVVVFDARTGAIRRVVECSASMAEHQAATDEASVIVSSDTHVDDERHYIDLQDRSVAKRRTFEVSHAIRGLSVTLGSLPGGTLVRVLGEEMVADGDDEIEFDVPGTYLIELSHPHYLDDVLEVTVE</sequence>
<organism evidence="1 2">
    <name type="scientific">Halomonas caseinilytica</name>
    <dbReference type="NCBI Taxonomy" id="438744"/>
    <lineage>
        <taxon>Bacteria</taxon>
        <taxon>Pseudomonadati</taxon>
        <taxon>Pseudomonadota</taxon>
        <taxon>Gammaproteobacteria</taxon>
        <taxon>Oceanospirillales</taxon>
        <taxon>Halomonadaceae</taxon>
        <taxon>Halomonas</taxon>
    </lineage>
</organism>
<dbReference type="AlphaFoldDB" id="A0A1M6UFV5"/>
<dbReference type="OrthoDB" id="8689135at2"/>
<accession>A0A1M6UFV5</accession>
<proteinExistence type="predicted"/>
<dbReference type="Proteomes" id="UP000184248">
    <property type="component" value="Unassembled WGS sequence"/>
</dbReference>
<evidence type="ECO:0000313" key="1">
    <source>
        <dbReference type="EMBL" id="SHK68066.1"/>
    </source>
</evidence>
<evidence type="ECO:0000313" key="2">
    <source>
        <dbReference type="Proteomes" id="UP000184248"/>
    </source>
</evidence>
<dbReference type="RefSeq" id="WP_064700472.1">
    <property type="nucleotide sequence ID" value="NZ_BDEO01000011.1"/>
</dbReference>